<feature type="transmembrane region" description="Helical" evidence="1">
    <location>
        <begin position="144"/>
        <end position="164"/>
    </location>
</feature>
<keyword evidence="1" id="KW-1133">Transmembrane helix</keyword>
<comment type="caution">
    <text evidence="2">The sequence shown here is derived from an EMBL/GenBank/DDBJ whole genome shotgun (WGS) entry which is preliminary data.</text>
</comment>
<organism evidence="2 3">
    <name type="scientific">Aeromonas cavernicola</name>
    <dbReference type="NCBI Taxonomy" id="1006623"/>
    <lineage>
        <taxon>Bacteria</taxon>
        <taxon>Pseudomonadati</taxon>
        <taxon>Pseudomonadota</taxon>
        <taxon>Gammaproteobacteria</taxon>
        <taxon>Aeromonadales</taxon>
        <taxon>Aeromonadaceae</taxon>
        <taxon>Aeromonas</taxon>
    </lineage>
</organism>
<feature type="transmembrane region" description="Helical" evidence="1">
    <location>
        <begin position="170"/>
        <end position="189"/>
    </location>
</feature>
<gene>
    <name evidence="2" type="ORF">CUC53_03475</name>
</gene>
<sequence>MKKNIHLRIHFIIFSFLIVWTSVRVTIDLGDMEYLKQITIATTGGMLLFYFLGAFLSITYQSSLVNNYNGGIAQFVLTVFFILQIWTLYNFSHRLHPHLFYLLNIDGSYQRAGDFLSISFIIFSYFYLAYIFTRIGRMVSKIAVVFWMFTYTVSTLMALVSSQLFGSNSATAVIIGVYLITFVMALIIPKKAMLLSYLRQQLVLPWRKQLIKQFGLMAIFVGGGSILLVVAIISATNFDITSLRLLGFGTGTNSSLSSRVEILLETGVNQLGYAPILGNMNVAYITTGDSGLTLHSFFPYVMANLGLVGLTLVLMIFTSIIFQLYYEARRGKYTGFISYKLNMVALYSMFIFIYILFFANIATGVSWSVLWFTLGFISKPFYFSERV</sequence>
<keyword evidence="3" id="KW-1185">Reference proteome</keyword>
<evidence type="ECO:0000313" key="2">
    <source>
        <dbReference type="EMBL" id="PJG60181.1"/>
    </source>
</evidence>
<feature type="transmembrane region" description="Helical" evidence="1">
    <location>
        <begin position="112"/>
        <end position="132"/>
    </location>
</feature>
<dbReference type="OrthoDB" id="9256115at2"/>
<evidence type="ECO:0000313" key="3">
    <source>
        <dbReference type="Proteomes" id="UP000235861"/>
    </source>
</evidence>
<keyword evidence="1" id="KW-0812">Transmembrane</keyword>
<proteinExistence type="predicted"/>
<feature type="transmembrane region" description="Helical" evidence="1">
    <location>
        <begin position="210"/>
        <end position="235"/>
    </location>
</feature>
<name>A0A2H9U842_9GAMM</name>
<feature type="transmembrane region" description="Helical" evidence="1">
    <location>
        <begin position="7"/>
        <end position="27"/>
    </location>
</feature>
<evidence type="ECO:0000256" key="1">
    <source>
        <dbReference type="SAM" id="Phobius"/>
    </source>
</evidence>
<feature type="transmembrane region" description="Helical" evidence="1">
    <location>
        <begin position="337"/>
        <end position="359"/>
    </location>
</feature>
<accession>A0A2H9U842</accession>
<keyword evidence="1" id="KW-0472">Membrane</keyword>
<feature type="transmembrane region" description="Helical" evidence="1">
    <location>
        <begin position="297"/>
        <end position="325"/>
    </location>
</feature>
<dbReference type="AlphaFoldDB" id="A0A2H9U842"/>
<evidence type="ECO:0008006" key="4">
    <source>
        <dbReference type="Google" id="ProtNLM"/>
    </source>
</evidence>
<feature type="transmembrane region" description="Helical" evidence="1">
    <location>
        <begin position="72"/>
        <end position="92"/>
    </location>
</feature>
<reference evidence="2 3" key="1">
    <citation type="submission" date="2017-11" db="EMBL/GenBank/DDBJ databases">
        <title>Draft genome sequence of environmental isolate Aeromonas cavernicola sp. nov. MDC 2508.</title>
        <authorList>
            <person name="Colston S.M."/>
            <person name="Navarro A."/>
            <person name="Martinez-Murcia A.J."/>
            <person name="Graf J."/>
        </authorList>
    </citation>
    <scope>NUCLEOTIDE SEQUENCE [LARGE SCALE GENOMIC DNA]</scope>
    <source>
        <strain evidence="2 3">MDC 2508</strain>
    </source>
</reference>
<feature type="transmembrane region" description="Helical" evidence="1">
    <location>
        <begin position="39"/>
        <end position="60"/>
    </location>
</feature>
<dbReference type="EMBL" id="PGGC01000027">
    <property type="protein sequence ID" value="PJG60181.1"/>
    <property type="molecule type" value="Genomic_DNA"/>
</dbReference>
<protein>
    <recommendedName>
        <fullName evidence="4">Oligosaccharide repeat unit polymerase</fullName>
    </recommendedName>
</protein>
<dbReference type="Proteomes" id="UP000235861">
    <property type="component" value="Unassembled WGS sequence"/>
</dbReference>